<organism evidence="1 2">
    <name type="scientific">Tanacetum coccineum</name>
    <dbReference type="NCBI Taxonomy" id="301880"/>
    <lineage>
        <taxon>Eukaryota</taxon>
        <taxon>Viridiplantae</taxon>
        <taxon>Streptophyta</taxon>
        <taxon>Embryophyta</taxon>
        <taxon>Tracheophyta</taxon>
        <taxon>Spermatophyta</taxon>
        <taxon>Magnoliopsida</taxon>
        <taxon>eudicotyledons</taxon>
        <taxon>Gunneridae</taxon>
        <taxon>Pentapetalae</taxon>
        <taxon>asterids</taxon>
        <taxon>campanulids</taxon>
        <taxon>Asterales</taxon>
        <taxon>Asteraceae</taxon>
        <taxon>Asteroideae</taxon>
        <taxon>Anthemideae</taxon>
        <taxon>Anthemidinae</taxon>
        <taxon>Tanacetum</taxon>
    </lineage>
</organism>
<sequence>MTGPDVTTNPTTLLSDKLSLITHHHLLTRVPVKLDLDNWNYGLWEFFFEQLCSNYDAKKYIHSPTNEVSSSNLAPLTPKELKVDKIVLSWIFTTLSDALQARLVVARPKSAKESMDTYL</sequence>
<reference evidence="1" key="1">
    <citation type="journal article" date="2022" name="Int. J. Mol. Sci.">
        <title>Draft Genome of Tanacetum Coccineum: Genomic Comparison of Closely Related Tanacetum-Family Plants.</title>
        <authorList>
            <person name="Yamashiro T."/>
            <person name="Shiraishi A."/>
            <person name="Nakayama K."/>
            <person name="Satake H."/>
        </authorList>
    </citation>
    <scope>NUCLEOTIDE SEQUENCE</scope>
</reference>
<dbReference type="Proteomes" id="UP001151760">
    <property type="component" value="Unassembled WGS sequence"/>
</dbReference>
<reference evidence="1" key="2">
    <citation type="submission" date="2022-01" db="EMBL/GenBank/DDBJ databases">
        <authorList>
            <person name="Yamashiro T."/>
            <person name="Shiraishi A."/>
            <person name="Satake H."/>
            <person name="Nakayama K."/>
        </authorList>
    </citation>
    <scope>NUCLEOTIDE SEQUENCE</scope>
</reference>
<evidence type="ECO:0000313" key="2">
    <source>
        <dbReference type="Proteomes" id="UP001151760"/>
    </source>
</evidence>
<protein>
    <submittedName>
        <fullName evidence="1">Uncharacterized protein</fullName>
    </submittedName>
</protein>
<proteinExistence type="predicted"/>
<accession>A0ABQ5B8L4</accession>
<gene>
    <name evidence="1" type="ORF">Tco_0858222</name>
</gene>
<evidence type="ECO:0000313" key="1">
    <source>
        <dbReference type="EMBL" id="GJT11180.1"/>
    </source>
</evidence>
<name>A0ABQ5B8L4_9ASTR</name>
<keyword evidence="2" id="KW-1185">Reference proteome</keyword>
<dbReference type="EMBL" id="BQNB010013048">
    <property type="protein sequence ID" value="GJT11180.1"/>
    <property type="molecule type" value="Genomic_DNA"/>
</dbReference>
<comment type="caution">
    <text evidence="1">The sequence shown here is derived from an EMBL/GenBank/DDBJ whole genome shotgun (WGS) entry which is preliminary data.</text>
</comment>